<dbReference type="Pfam" id="PF12662">
    <property type="entry name" value="cEGF"/>
    <property type="match status" value="1"/>
</dbReference>
<dbReference type="GO" id="GO:0005509">
    <property type="term" value="F:calcium ion binding"/>
    <property type="evidence" value="ECO:0007669"/>
    <property type="project" value="InterPro"/>
</dbReference>
<keyword evidence="20" id="KW-1185">Reference proteome</keyword>
<evidence type="ECO:0000256" key="6">
    <source>
        <dbReference type="ARBA" id="ARBA00022837"/>
    </source>
</evidence>
<dbReference type="InterPro" id="IPR000742">
    <property type="entry name" value="EGF"/>
</dbReference>
<dbReference type="Proteomes" id="UP000001876">
    <property type="component" value="Unassembled WGS sequence"/>
</dbReference>
<evidence type="ECO:0000256" key="4">
    <source>
        <dbReference type="ARBA" id="ARBA00022729"/>
    </source>
</evidence>
<evidence type="ECO:0000256" key="2">
    <source>
        <dbReference type="ARBA" id="ARBA00022536"/>
    </source>
</evidence>
<keyword evidence="8 17" id="KW-0472">Membrane</keyword>
<keyword evidence="12" id="KW-0968">Cytoplasmic vesicle</keyword>
<dbReference type="STRING" id="564608.C1N9J5"/>
<evidence type="ECO:0000256" key="13">
    <source>
        <dbReference type="ARBA" id="ARBA00029430"/>
    </source>
</evidence>
<dbReference type="Pfam" id="PF14670">
    <property type="entry name" value="FXa_inhibition"/>
    <property type="match status" value="1"/>
</dbReference>
<evidence type="ECO:0000256" key="8">
    <source>
        <dbReference type="ARBA" id="ARBA00023136"/>
    </source>
</evidence>
<evidence type="ECO:0000256" key="17">
    <source>
        <dbReference type="SAM" id="Phobius"/>
    </source>
</evidence>
<dbReference type="SMART" id="SM00179">
    <property type="entry name" value="EGF_CA"/>
    <property type="match status" value="3"/>
</dbReference>
<keyword evidence="11" id="KW-0325">Glycoprotein</keyword>
<dbReference type="RefSeq" id="XP_003064631.1">
    <property type="nucleotide sequence ID" value="XM_003064585.1"/>
</dbReference>
<feature type="domain" description="EGF-like" evidence="18">
    <location>
        <begin position="493"/>
        <end position="543"/>
    </location>
</feature>
<evidence type="ECO:0000256" key="16">
    <source>
        <dbReference type="SAM" id="MobiDB-lite"/>
    </source>
</evidence>
<reference evidence="19 20" key="1">
    <citation type="journal article" date="2009" name="Science">
        <title>Green evolution and dynamic adaptations revealed by genomes of the marine picoeukaryotes Micromonas.</title>
        <authorList>
            <person name="Worden A.Z."/>
            <person name="Lee J.H."/>
            <person name="Mock T."/>
            <person name="Rouze P."/>
            <person name="Simmons M.P."/>
            <person name="Aerts A.L."/>
            <person name="Allen A.E."/>
            <person name="Cuvelier M.L."/>
            <person name="Derelle E."/>
            <person name="Everett M.V."/>
            <person name="Foulon E."/>
            <person name="Grimwood J."/>
            <person name="Gundlach H."/>
            <person name="Henrissat B."/>
            <person name="Napoli C."/>
            <person name="McDonald S.M."/>
            <person name="Parker M.S."/>
            <person name="Rombauts S."/>
            <person name="Salamov A."/>
            <person name="Von Dassow P."/>
            <person name="Badger J.H."/>
            <person name="Coutinho P.M."/>
            <person name="Demir E."/>
            <person name="Dubchak I."/>
            <person name="Gentemann C."/>
            <person name="Eikrem W."/>
            <person name="Gready J.E."/>
            <person name="John U."/>
            <person name="Lanier W."/>
            <person name="Lindquist E.A."/>
            <person name="Lucas S."/>
            <person name="Mayer K.F."/>
            <person name="Moreau H."/>
            <person name="Not F."/>
            <person name="Otillar R."/>
            <person name="Panaud O."/>
            <person name="Pangilinan J."/>
            <person name="Paulsen I."/>
            <person name="Piegu B."/>
            <person name="Poliakov A."/>
            <person name="Robbens S."/>
            <person name="Schmutz J."/>
            <person name="Toulza E."/>
            <person name="Wyss T."/>
            <person name="Zelensky A."/>
            <person name="Zhou K."/>
            <person name="Armbrust E.V."/>
            <person name="Bhattacharya D."/>
            <person name="Goodenough U.W."/>
            <person name="Van de Peer Y."/>
            <person name="Grigoriev I.V."/>
        </authorList>
    </citation>
    <scope>NUCLEOTIDE SEQUENCE [LARGE SCALE GENOMIC DNA]</scope>
    <source>
        <strain evidence="19 20">CCMP1545</strain>
    </source>
</reference>
<proteinExistence type="predicted"/>
<dbReference type="Gene3D" id="2.10.25.10">
    <property type="entry name" value="Laminin"/>
    <property type="match status" value="3"/>
</dbReference>
<dbReference type="InterPro" id="IPR026823">
    <property type="entry name" value="cEGF"/>
</dbReference>
<evidence type="ECO:0000256" key="10">
    <source>
        <dbReference type="ARBA" id="ARBA00023170"/>
    </source>
</evidence>
<dbReference type="OMA" id="CQCAECK"/>
<dbReference type="PROSITE" id="PS00010">
    <property type="entry name" value="ASX_HYDROXYL"/>
    <property type="match status" value="1"/>
</dbReference>
<accession>C1N9J5</accession>
<dbReference type="Gene3D" id="3.50.30.30">
    <property type="match status" value="1"/>
</dbReference>
<dbReference type="InterPro" id="IPR001881">
    <property type="entry name" value="EGF-like_Ca-bd_dom"/>
</dbReference>
<dbReference type="InterPro" id="IPR046450">
    <property type="entry name" value="PA_dom_sf"/>
</dbReference>
<comment type="subcellular location">
    <subcellularLocation>
        <location evidence="13">Cytoplasmic vesicle</location>
        <location evidence="13">Clathrin-coated vesicle membrane</location>
        <topology evidence="13">Single-pass type I membrane protein</topology>
    </subcellularLocation>
    <subcellularLocation>
        <location evidence="1">Golgi apparatus membrane</location>
        <topology evidence="1">Single-pass type I membrane protein</topology>
    </subcellularLocation>
    <subcellularLocation>
        <location evidence="14">Prevacuolar compartment membrane</location>
        <topology evidence="14">Single-pass type I membrane protein</topology>
    </subcellularLocation>
</comment>
<dbReference type="InterPro" id="IPR003137">
    <property type="entry name" value="PA_domain"/>
</dbReference>
<evidence type="ECO:0000256" key="14">
    <source>
        <dbReference type="ARBA" id="ARBA00043947"/>
    </source>
</evidence>
<dbReference type="PROSITE" id="PS01186">
    <property type="entry name" value="EGF_2"/>
    <property type="match status" value="2"/>
</dbReference>
<comment type="caution">
    <text evidence="15">Lacks conserved residue(s) required for the propagation of feature annotation.</text>
</comment>
<dbReference type="AlphaFoldDB" id="C1N9J5"/>
<dbReference type="GO" id="GO:0000139">
    <property type="term" value="C:Golgi membrane"/>
    <property type="evidence" value="ECO:0007669"/>
    <property type="project" value="UniProtKB-SubCell"/>
</dbReference>
<evidence type="ECO:0000256" key="1">
    <source>
        <dbReference type="ARBA" id="ARBA00004614"/>
    </source>
</evidence>
<evidence type="ECO:0000313" key="20">
    <source>
        <dbReference type="Proteomes" id="UP000001876"/>
    </source>
</evidence>
<evidence type="ECO:0000256" key="9">
    <source>
        <dbReference type="ARBA" id="ARBA00023157"/>
    </source>
</evidence>
<evidence type="ECO:0000256" key="12">
    <source>
        <dbReference type="ARBA" id="ARBA00023329"/>
    </source>
</evidence>
<feature type="transmembrane region" description="Helical" evidence="17">
    <location>
        <begin position="646"/>
        <end position="665"/>
    </location>
</feature>
<dbReference type="SMART" id="SM00181">
    <property type="entry name" value="EGF"/>
    <property type="match status" value="3"/>
</dbReference>
<keyword evidence="2 15" id="KW-0245">EGF-like domain</keyword>
<keyword evidence="4" id="KW-0732">Signal</keyword>
<feature type="region of interest" description="Disordered" evidence="16">
    <location>
        <begin position="1"/>
        <end position="37"/>
    </location>
</feature>
<dbReference type="GeneID" id="9689904"/>
<dbReference type="InterPro" id="IPR056858">
    <property type="entry name" value="VSR_TRX"/>
</dbReference>
<keyword evidence="6" id="KW-0106">Calcium</keyword>
<keyword evidence="7 17" id="KW-1133">Transmembrane helix</keyword>
<dbReference type="CDD" id="cd00054">
    <property type="entry name" value="EGF_CA"/>
    <property type="match status" value="1"/>
</dbReference>
<gene>
    <name evidence="19" type="ORF">MICPUCDRAFT_43569</name>
</gene>
<evidence type="ECO:0000256" key="3">
    <source>
        <dbReference type="ARBA" id="ARBA00022692"/>
    </source>
</evidence>
<sequence length="789" mass="83418">MRPRASSSPSAAASSPSSSSPSSPSRRRAASTAPRRVRAAPPQGAVLLLLLTFAVLPAPRVAEAASFVVEKANLQIIEPDSIKGSFDSAIGDFGVPNYGAKIIGEVTYDASNALGCGAFSNVSRATGVGHSTVVLVDRGECFFVEKAWRAQQAGANAVIVADDVDEGLVTMAQPDAADDGASSEIAELAERVTIPSALVTKSVGDALREAIVAKNQVPLVALDWSDSIASPDARVEWELWHSTNQVCGRVCARLEAFINEMATPAAKLEKSGAASFSPHFITWACRKDSVEESDCDRLCINKGRYCAPDPISGVDVDAATVAAVRKHGYNGTHVARENLRQLCLHKELNRNVTLNGEGTTTNASSPPSPAPWLWWTYATRHNAECKMTAGQFNRECSARVMAGHGLSEAFVDRVEKCVGDVDADADNPTMELELRLQDDLDDSGRGAIVLMPTVVINLDQYRGRLTGADALRAICAGYRETTEPAVCLARGMETNECEAPGNAGCWHYADPASGKNFSACRDTFRGYECVCPPGFKGDGATCEDVDECDDPSLNDCEQTCANEVGGHACACDAGYKLVGGFSCVLIDECLESGDNGGCDQRCVARPGGHSCACIEGYALQKDGQKCKLPGGGVRGGGGGGVGGGTIFFAMALVLLVVGGAGYGAYQWKLRSHIDGEVRAIMKDYLPLEDHDRGASGGGGGGGASGSPPEARPLHLLTALDVLLPLEEERPQLVVVEILGVPVLVLDVKVSRLRVVRRHLADVVYAVVEPFPHFASDDRRRLNLAPLAFQ</sequence>
<dbReference type="eggNOG" id="ENOG502QSX2">
    <property type="taxonomic scope" value="Eukaryota"/>
</dbReference>
<keyword evidence="10" id="KW-0675">Receptor</keyword>
<evidence type="ECO:0000256" key="15">
    <source>
        <dbReference type="PROSITE-ProRule" id="PRU00076"/>
    </source>
</evidence>
<evidence type="ECO:0000313" key="19">
    <source>
        <dbReference type="EMBL" id="EEH51536.1"/>
    </source>
</evidence>
<dbReference type="GO" id="GO:0030665">
    <property type="term" value="C:clathrin-coated vesicle membrane"/>
    <property type="evidence" value="ECO:0007669"/>
    <property type="project" value="UniProtKB-SubCell"/>
</dbReference>
<protein>
    <submittedName>
        <fullName evidence="19">Predicted protein</fullName>
    </submittedName>
</protein>
<name>C1N9J5_MICPC</name>
<dbReference type="EMBL" id="GG663751">
    <property type="protein sequence ID" value="EEH51536.1"/>
    <property type="molecule type" value="Genomic_DNA"/>
</dbReference>
<dbReference type="OrthoDB" id="10045365at2759"/>
<evidence type="ECO:0000259" key="18">
    <source>
        <dbReference type="PROSITE" id="PS50026"/>
    </source>
</evidence>
<keyword evidence="9" id="KW-1015">Disulfide bond</keyword>
<dbReference type="CDD" id="cd00053">
    <property type="entry name" value="EGF"/>
    <property type="match status" value="1"/>
</dbReference>
<dbReference type="SUPFAM" id="SSF57184">
    <property type="entry name" value="Growth factor receptor domain"/>
    <property type="match status" value="1"/>
</dbReference>
<dbReference type="PANTHER" id="PTHR22702">
    <property type="entry name" value="PROTEASE-ASSOCIATED DOMAIN-CONTAINING PROTEIN"/>
    <property type="match status" value="1"/>
</dbReference>
<dbReference type="InterPro" id="IPR000152">
    <property type="entry name" value="EGF-type_Asp/Asn_hydroxyl_site"/>
</dbReference>
<keyword evidence="5" id="KW-0677">Repeat</keyword>
<dbReference type="InterPro" id="IPR009030">
    <property type="entry name" value="Growth_fac_rcpt_cys_sf"/>
</dbReference>
<dbReference type="FunFam" id="2.10.25.10:FF:000009">
    <property type="entry name" value="Low-density lipoprotein receptor isoform 1"/>
    <property type="match status" value="1"/>
</dbReference>
<organism evidence="20">
    <name type="scientific">Micromonas pusilla (strain CCMP1545)</name>
    <name type="common">Picoplanktonic green alga</name>
    <dbReference type="NCBI Taxonomy" id="564608"/>
    <lineage>
        <taxon>Eukaryota</taxon>
        <taxon>Viridiplantae</taxon>
        <taxon>Chlorophyta</taxon>
        <taxon>Mamiellophyceae</taxon>
        <taxon>Mamiellales</taxon>
        <taxon>Mamiellaceae</taxon>
        <taxon>Micromonas</taxon>
    </lineage>
</organism>
<dbReference type="SUPFAM" id="SSF52025">
    <property type="entry name" value="PA domain"/>
    <property type="match status" value="1"/>
</dbReference>
<dbReference type="KEGG" id="mpp:MICPUCDRAFT_43569"/>
<evidence type="ECO:0000256" key="11">
    <source>
        <dbReference type="ARBA" id="ARBA00023180"/>
    </source>
</evidence>
<dbReference type="Pfam" id="PF25011">
    <property type="entry name" value="VSR_TRX"/>
    <property type="match status" value="1"/>
</dbReference>
<dbReference type="Pfam" id="PF02225">
    <property type="entry name" value="PA"/>
    <property type="match status" value="1"/>
</dbReference>
<evidence type="ECO:0000256" key="7">
    <source>
        <dbReference type="ARBA" id="ARBA00022989"/>
    </source>
</evidence>
<keyword evidence="3 17" id="KW-0812">Transmembrane</keyword>
<dbReference type="PANTHER" id="PTHR22702:SF1">
    <property type="entry name" value="PROTEASE-ASSOCIATED DOMAIN-CONTAINING PROTEIN 1"/>
    <property type="match status" value="1"/>
</dbReference>
<dbReference type="PROSITE" id="PS50026">
    <property type="entry name" value="EGF_3"/>
    <property type="match status" value="1"/>
</dbReference>
<evidence type="ECO:0000256" key="5">
    <source>
        <dbReference type="ARBA" id="ARBA00022737"/>
    </source>
</evidence>